<protein>
    <submittedName>
        <fullName evidence="1">Uncharacterized protein</fullName>
    </submittedName>
</protein>
<gene>
    <name evidence="1" type="ORF">HYPSUDRAFT_204954</name>
</gene>
<dbReference type="Proteomes" id="UP000054270">
    <property type="component" value="Unassembled WGS sequence"/>
</dbReference>
<organism evidence="1 2">
    <name type="scientific">Hypholoma sublateritium (strain FD-334 SS-4)</name>
    <dbReference type="NCBI Taxonomy" id="945553"/>
    <lineage>
        <taxon>Eukaryota</taxon>
        <taxon>Fungi</taxon>
        <taxon>Dikarya</taxon>
        <taxon>Basidiomycota</taxon>
        <taxon>Agaricomycotina</taxon>
        <taxon>Agaricomycetes</taxon>
        <taxon>Agaricomycetidae</taxon>
        <taxon>Agaricales</taxon>
        <taxon>Agaricineae</taxon>
        <taxon>Strophariaceae</taxon>
        <taxon>Hypholoma</taxon>
    </lineage>
</organism>
<evidence type="ECO:0000313" key="2">
    <source>
        <dbReference type="Proteomes" id="UP000054270"/>
    </source>
</evidence>
<keyword evidence="2" id="KW-1185">Reference proteome</keyword>
<accession>A0A0D2NJG7</accession>
<proteinExistence type="predicted"/>
<reference evidence="2" key="1">
    <citation type="submission" date="2014-04" db="EMBL/GenBank/DDBJ databases">
        <title>Evolutionary Origins and Diversification of the Mycorrhizal Mutualists.</title>
        <authorList>
            <consortium name="DOE Joint Genome Institute"/>
            <consortium name="Mycorrhizal Genomics Consortium"/>
            <person name="Kohler A."/>
            <person name="Kuo A."/>
            <person name="Nagy L.G."/>
            <person name="Floudas D."/>
            <person name="Copeland A."/>
            <person name="Barry K.W."/>
            <person name="Cichocki N."/>
            <person name="Veneault-Fourrey C."/>
            <person name="LaButti K."/>
            <person name="Lindquist E.A."/>
            <person name="Lipzen A."/>
            <person name="Lundell T."/>
            <person name="Morin E."/>
            <person name="Murat C."/>
            <person name="Riley R."/>
            <person name="Ohm R."/>
            <person name="Sun H."/>
            <person name="Tunlid A."/>
            <person name="Henrissat B."/>
            <person name="Grigoriev I.V."/>
            <person name="Hibbett D.S."/>
            <person name="Martin F."/>
        </authorList>
    </citation>
    <scope>NUCLEOTIDE SEQUENCE [LARGE SCALE GENOMIC DNA]</scope>
    <source>
        <strain evidence="2">FD-334 SS-4</strain>
    </source>
</reference>
<dbReference type="AlphaFoldDB" id="A0A0D2NJG7"/>
<dbReference type="EMBL" id="KN817582">
    <property type="protein sequence ID" value="KJA19044.1"/>
    <property type="molecule type" value="Genomic_DNA"/>
</dbReference>
<sequence length="228" mass="24330">MYPSFSIVLRSIPSGPCAPSLVLLGVGRALRHRRYLLAGLARLYLVRSHVSSRTHPGGMLPDSSAVTQTADVAMRHMPPGRASIPLRAHTHARCDAILHIRRRPCAAVCAFASRSLLAPTLQCAVHPVTARSASTSRSCSSKLRTMWRWRVLSLARPRPVCAQNVGRSGDSASPHPCSSTLHAPCGTALRCPRVEALAVSPLAIPVSISRGAFSAAVAAQHVPGRYFA</sequence>
<evidence type="ECO:0000313" key="1">
    <source>
        <dbReference type="EMBL" id="KJA19044.1"/>
    </source>
</evidence>
<name>A0A0D2NJG7_HYPSF</name>